<dbReference type="PRINTS" id="PR00069">
    <property type="entry name" value="ALDKETRDTASE"/>
</dbReference>
<dbReference type="Pfam" id="PF00248">
    <property type="entry name" value="Aldo_ket_red"/>
    <property type="match status" value="1"/>
</dbReference>
<sequence length="311" mass="35033">MKFRQLGNTGIKVSEVGFGAWQLGNARDWEAMEDNHAIRLVHAAIDQGCNFFDTAPNYGGGKSESLLGEALSGRRSEVVINSKFGHHPDNNLDFDSRKIRSSVEGSLQRLKTDYLDSVLLHNPPFEILTGVTDHFDVLESLKKEGKIRAYGASVDSAREMVELIRNTKSQVIEVMFNIFHQEPRTAFTMAAEKNVGLIVKVPLDSGWLSGKYDENSVFTDIRSRWDQDQLRKRAELLPVLKEMVEPGESLVQLALRYILYYQEVSTVIPGNKNLKQLIGNLSASDKRISVEKAEKLEGIWEEKLQANPLGW</sequence>
<reference evidence="2 3" key="1">
    <citation type="submission" date="2020-03" db="EMBL/GenBank/DDBJ databases">
        <authorList>
            <person name="Sun Q."/>
        </authorList>
    </citation>
    <scope>NUCLEOTIDE SEQUENCE [LARGE SCALE GENOMIC DNA]</scope>
    <source>
        <strain evidence="2 3">KACC 21451</strain>
    </source>
</reference>
<name>A0A846TN89_9BACI</name>
<dbReference type="InterPro" id="IPR023210">
    <property type="entry name" value="NADP_OxRdtase_dom"/>
</dbReference>
<evidence type="ECO:0000313" key="3">
    <source>
        <dbReference type="Proteomes" id="UP000587942"/>
    </source>
</evidence>
<dbReference type="SUPFAM" id="SSF51430">
    <property type="entry name" value="NAD(P)-linked oxidoreductase"/>
    <property type="match status" value="1"/>
</dbReference>
<dbReference type="InterPro" id="IPR036812">
    <property type="entry name" value="NAD(P)_OxRdtase_dom_sf"/>
</dbReference>
<dbReference type="RefSeq" id="WP_167834599.1">
    <property type="nucleotide sequence ID" value="NZ_JAAVUM010000032.1"/>
</dbReference>
<proteinExistence type="predicted"/>
<dbReference type="EMBL" id="JAAVUM010000032">
    <property type="protein sequence ID" value="NKE08249.1"/>
    <property type="molecule type" value="Genomic_DNA"/>
</dbReference>
<gene>
    <name evidence="2" type="ORF">GWK17_22705</name>
</gene>
<dbReference type="CDD" id="cd19086">
    <property type="entry name" value="AKR_AKR11C1"/>
    <property type="match status" value="1"/>
</dbReference>
<accession>A0A846TN89</accession>
<dbReference type="InterPro" id="IPR053135">
    <property type="entry name" value="AKR2_Oxidoreductase"/>
</dbReference>
<dbReference type="InterPro" id="IPR020471">
    <property type="entry name" value="AKR"/>
</dbReference>
<dbReference type="AlphaFoldDB" id="A0A846TN89"/>
<evidence type="ECO:0000259" key="1">
    <source>
        <dbReference type="Pfam" id="PF00248"/>
    </source>
</evidence>
<dbReference type="Gene3D" id="3.20.20.100">
    <property type="entry name" value="NADP-dependent oxidoreductase domain"/>
    <property type="match status" value="1"/>
</dbReference>
<feature type="domain" description="NADP-dependent oxidoreductase" evidence="1">
    <location>
        <begin position="16"/>
        <end position="300"/>
    </location>
</feature>
<organism evidence="2 3">
    <name type="scientific">Mesobacillus selenatarsenatis</name>
    <dbReference type="NCBI Taxonomy" id="388741"/>
    <lineage>
        <taxon>Bacteria</taxon>
        <taxon>Bacillati</taxon>
        <taxon>Bacillota</taxon>
        <taxon>Bacilli</taxon>
        <taxon>Bacillales</taxon>
        <taxon>Bacillaceae</taxon>
        <taxon>Mesobacillus</taxon>
    </lineage>
</organism>
<dbReference type="Proteomes" id="UP000587942">
    <property type="component" value="Unassembled WGS sequence"/>
</dbReference>
<comment type="caution">
    <text evidence="2">The sequence shown here is derived from an EMBL/GenBank/DDBJ whole genome shotgun (WGS) entry which is preliminary data.</text>
</comment>
<evidence type="ECO:0000313" key="2">
    <source>
        <dbReference type="EMBL" id="NKE08249.1"/>
    </source>
</evidence>
<dbReference type="PANTHER" id="PTHR43312">
    <property type="entry name" value="D-THREO-ALDOSE 1-DEHYDROGENASE"/>
    <property type="match status" value="1"/>
</dbReference>
<dbReference type="PANTHER" id="PTHR43312:SF1">
    <property type="entry name" value="NADP-DEPENDENT OXIDOREDUCTASE DOMAIN-CONTAINING PROTEIN"/>
    <property type="match status" value="1"/>
</dbReference>
<protein>
    <submittedName>
        <fullName evidence="2">Aldo/keto reductase</fullName>
    </submittedName>
</protein>
<dbReference type="GO" id="GO:0016491">
    <property type="term" value="F:oxidoreductase activity"/>
    <property type="evidence" value="ECO:0007669"/>
    <property type="project" value="InterPro"/>
</dbReference>